<proteinExistence type="predicted"/>
<evidence type="ECO:0000313" key="2">
    <source>
        <dbReference type="EMBL" id="VEL33564.1"/>
    </source>
</evidence>
<keyword evidence="3" id="KW-1185">Reference proteome</keyword>
<dbReference type="EMBL" id="CAAALY010246005">
    <property type="protein sequence ID" value="VEL33564.1"/>
    <property type="molecule type" value="Genomic_DNA"/>
</dbReference>
<evidence type="ECO:0000313" key="3">
    <source>
        <dbReference type="Proteomes" id="UP000784294"/>
    </source>
</evidence>
<feature type="compositionally biased region" description="Basic and acidic residues" evidence="1">
    <location>
        <begin position="175"/>
        <end position="187"/>
    </location>
</feature>
<feature type="compositionally biased region" description="Low complexity" evidence="1">
    <location>
        <begin position="118"/>
        <end position="132"/>
    </location>
</feature>
<dbReference type="GO" id="GO:0003676">
    <property type="term" value="F:nucleic acid binding"/>
    <property type="evidence" value="ECO:0007669"/>
    <property type="project" value="InterPro"/>
</dbReference>
<organism evidence="2 3">
    <name type="scientific">Protopolystoma xenopodis</name>
    <dbReference type="NCBI Taxonomy" id="117903"/>
    <lineage>
        <taxon>Eukaryota</taxon>
        <taxon>Metazoa</taxon>
        <taxon>Spiralia</taxon>
        <taxon>Lophotrochozoa</taxon>
        <taxon>Platyhelminthes</taxon>
        <taxon>Monogenea</taxon>
        <taxon>Polyopisthocotylea</taxon>
        <taxon>Polystomatidea</taxon>
        <taxon>Polystomatidae</taxon>
        <taxon>Protopolystoma</taxon>
    </lineage>
</organism>
<feature type="region of interest" description="Disordered" evidence="1">
    <location>
        <begin position="118"/>
        <end position="137"/>
    </location>
</feature>
<dbReference type="OrthoDB" id="48651at2759"/>
<feature type="region of interest" description="Disordered" evidence="1">
    <location>
        <begin position="158"/>
        <end position="187"/>
    </location>
</feature>
<accession>A0A448XCT3</accession>
<protein>
    <recommendedName>
        <fullName evidence="4">RRM domain-containing protein</fullName>
    </recommendedName>
</protein>
<reference evidence="2" key="1">
    <citation type="submission" date="2018-11" db="EMBL/GenBank/DDBJ databases">
        <authorList>
            <consortium name="Pathogen Informatics"/>
        </authorList>
    </citation>
    <scope>NUCLEOTIDE SEQUENCE</scope>
</reference>
<comment type="caution">
    <text evidence="2">The sequence shown here is derived from an EMBL/GenBank/DDBJ whole genome shotgun (WGS) entry which is preliminary data.</text>
</comment>
<dbReference type="InterPro" id="IPR035979">
    <property type="entry name" value="RBD_domain_sf"/>
</dbReference>
<name>A0A448XCT3_9PLAT</name>
<sequence length="187" mass="20535">MRVKQSAELEEEVISCICRRGNHNNANNREYETEKMKIMGSLEEEDSDVGITDVCIIRDPLTGRSRGFGYLELATAGLASRLLCLAGQQSTDTFEASGQAGSPIPSSCACRSSLLAPTNSSLSSSSSSAASADFVKSRPNHQKEGIWLDGRRLDLQLAARPETTDREEKRRRRLETKVGRREDCPIA</sequence>
<dbReference type="AlphaFoldDB" id="A0A448XCT3"/>
<dbReference type="InterPro" id="IPR012677">
    <property type="entry name" value="Nucleotide-bd_a/b_plait_sf"/>
</dbReference>
<dbReference type="SUPFAM" id="SSF54928">
    <property type="entry name" value="RNA-binding domain, RBD"/>
    <property type="match status" value="1"/>
</dbReference>
<dbReference type="Proteomes" id="UP000784294">
    <property type="component" value="Unassembled WGS sequence"/>
</dbReference>
<gene>
    <name evidence="2" type="ORF">PXEA_LOCUS27004</name>
</gene>
<evidence type="ECO:0008006" key="4">
    <source>
        <dbReference type="Google" id="ProtNLM"/>
    </source>
</evidence>
<evidence type="ECO:0000256" key="1">
    <source>
        <dbReference type="SAM" id="MobiDB-lite"/>
    </source>
</evidence>
<dbReference type="Gene3D" id="3.30.70.330">
    <property type="match status" value="1"/>
</dbReference>